<dbReference type="CDD" id="cd00761">
    <property type="entry name" value="Glyco_tranf_GTA_type"/>
    <property type="match status" value="1"/>
</dbReference>
<dbReference type="PANTHER" id="PTHR22916">
    <property type="entry name" value="GLYCOSYLTRANSFERASE"/>
    <property type="match status" value="1"/>
</dbReference>
<comment type="caution">
    <text evidence="2">The sequence shown here is derived from an EMBL/GenBank/DDBJ whole genome shotgun (WGS) entry which is preliminary data.</text>
</comment>
<dbReference type="AlphaFoldDB" id="A0ABD5R6G1"/>
<keyword evidence="3" id="KW-1185">Reference proteome</keyword>
<evidence type="ECO:0000313" key="2">
    <source>
        <dbReference type="EMBL" id="MFC5365593.1"/>
    </source>
</evidence>
<name>A0ABD5R6G1_9EURY</name>
<dbReference type="RefSeq" id="WP_227229119.1">
    <property type="nucleotide sequence ID" value="NZ_JAJCVJ010000001.1"/>
</dbReference>
<organism evidence="2 3">
    <name type="scientific">Salinirubrum litoreum</name>
    <dbReference type="NCBI Taxonomy" id="1126234"/>
    <lineage>
        <taxon>Archaea</taxon>
        <taxon>Methanobacteriati</taxon>
        <taxon>Methanobacteriota</taxon>
        <taxon>Stenosarchaea group</taxon>
        <taxon>Halobacteria</taxon>
        <taxon>Halobacteriales</taxon>
        <taxon>Haloferacaceae</taxon>
        <taxon>Salinirubrum</taxon>
    </lineage>
</organism>
<protein>
    <submittedName>
        <fullName evidence="2">Glycosyltransferase family 2 protein</fullName>
    </submittedName>
</protein>
<gene>
    <name evidence="2" type="ORF">ACFPJ5_01485</name>
</gene>
<evidence type="ECO:0000259" key="1">
    <source>
        <dbReference type="Pfam" id="PF00535"/>
    </source>
</evidence>
<reference evidence="2 3" key="1">
    <citation type="journal article" date="2019" name="Int. J. Syst. Evol. Microbiol.">
        <title>The Global Catalogue of Microorganisms (GCM) 10K type strain sequencing project: providing services to taxonomists for standard genome sequencing and annotation.</title>
        <authorList>
            <consortium name="The Broad Institute Genomics Platform"/>
            <consortium name="The Broad Institute Genome Sequencing Center for Infectious Disease"/>
            <person name="Wu L."/>
            <person name="Ma J."/>
        </authorList>
    </citation>
    <scope>NUCLEOTIDE SEQUENCE [LARGE SCALE GENOMIC DNA]</scope>
    <source>
        <strain evidence="2 3">CGMCC 1.12237</strain>
    </source>
</reference>
<dbReference type="SUPFAM" id="SSF53448">
    <property type="entry name" value="Nucleotide-diphospho-sugar transferases"/>
    <property type="match status" value="1"/>
</dbReference>
<accession>A0ABD5R6G1</accession>
<sequence>MVRYSIAVCSFDMAETVERSLRSMLDQIGDDFEVVVVDGGSSDGTLDVLRDLEAADDRVRVIALDPDPDRRLGADRQRSIEACEGEYVLTQLDVDDTYEPVVEDFVSIYHDLEAGIDREFLLSGTGINMAPRSLYLDYPYRNLRSAEDRDLWRRLLAAEKIVWLDHTQVREQIGYEKTLSDHLRRDFSDKIADAQVGIDFLSCLRYSLSHPRYYILEAERGPLGRAAKSVYDLVTYPLAFWRARDRESFETPPGLRRRGTLERLIHERRKPLSAIEREYGVRVDREALSARGRELLCD</sequence>
<dbReference type="InterPro" id="IPR001173">
    <property type="entry name" value="Glyco_trans_2-like"/>
</dbReference>
<dbReference type="Proteomes" id="UP001596201">
    <property type="component" value="Unassembled WGS sequence"/>
</dbReference>
<evidence type="ECO:0000313" key="3">
    <source>
        <dbReference type="Proteomes" id="UP001596201"/>
    </source>
</evidence>
<feature type="domain" description="Glycosyltransferase 2-like" evidence="1">
    <location>
        <begin position="5"/>
        <end position="111"/>
    </location>
</feature>
<dbReference type="InterPro" id="IPR029044">
    <property type="entry name" value="Nucleotide-diphossugar_trans"/>
</dbReference>
<proteinExistence type="predicted"/>
<dbReference type="EMBL" id="JBHSKX010000001">
    <property type="protein sequence ID" value="MFC5365593.1"/>
    <property type="molecule type" value="Genomic_DNA"/>
</dbReference>
<dbReference type="Gene3D" id="3.90.550.10">
    <property type="entry name" value="Spore Coat Polysaccharide Biosynthesis Protein SpsA, Chain A"/>
    <property type="match status" value="1"/>
</dbReference>
<dbReference type="Pfam" id="PF00535">
    <property type="entry name" value="Glycos_transf_2"/>
    <property type="match status" value="1"/>
</dbReference>